<dbReference type="KEGG" id="mtea:DK419_21345"/>
<evidence type="ECO:0000256" key="6">
    <source>
        <dbReference type="ARBA" id="ARBA00023136"/>
    </source>
</evidence>
<evidence type="ECO:0000313" key="8">
    <source>
        <dbReference type="EMBL" id="AWN48583.1"/>
    </source>
</evidence>
<keyword evidence="5 7" id="KW-1133">Transmembrane helix</keyword>
<dbReference type="Proteomes" id="UP000245444">
    <property type="component" value="Chromosome"/>
</dbReference>
<keyword evidence="9" id="KW-1185">Reference proteome</keyword>
<sequence>MLTGQGSRRVDPLSLHAVTLGAFFAAAAAPTPLYRIYQETLALSPVFVTLVFAVYAVALLKALLVAGSLSDHLGRRPVIAGALVLEAAAMGLFLLVGHGAAWLVVARIVQGLATGIAAASLGAALVDVDRTRGPIVNAVAPLAGMALGALGTSALIQYAPLPLHLVYGLLLCTFAGLALAIWRIPESAATRPGALASLKPRMAVPARIRRPLALVTPINLANWTLGGFYLSLVPSVVAAATGSRAPLTGGAVVTALMVAGAVSVLLRRGRAPRDNLTFGVLATALGVVLVAAGIHLASVPLLILGTLVTGCGFGASFLGCLGTIMPPAEPDERAGLLAAFYVQSYLAFSLPAVGAGFLARSLGYATTADLYAGVILVVSVGGLAVLRARDAAPEGGTLAAPPANRPAKPRVRAVVDHVAGRLRHRGSPL</sequence>
<dbReference type="PANTHER" id="PTHR23517">
    <property type="entry name" value="RESISTANCE PROTEIN MDTM, PUTATIVE-RELATED-RELATED"/>
    <property type="match status" value="1"/>
</dbReference>
<dbReference type="GO" id="GO:0022857">
    <property type="term" value="F:transmembrane transporter activity"/>
    <property type="evidence" value="ECO:0007669"/>
    <property type="project" value="InterPro"/>
</dbReference>
<feature type="transmembrane region" description="Helical" evidence="7">
    <location>
        <begin position="278"/>
        <end position="296"/>
    </location>
</feature>
<dbReference type="RefSeq" id="WP_109960871.1">
    <property type="nucleotide sequence ID" value="NZ_CP029553.1"/>
</dbReference>
<dbReference type="GO" id="GO:0005886">
    <property type="term" value="C:plasma membrane"/>
    <property type="evidence" value="ECO:0007669"/>
    <property type="project" value="UniProtKB-SubCell"/>
</dbReference>
<feature type="transmembrane region" description="Helical" evidence="7">
    <location>
        <begin position="138"/>
        <end position="159"/>
    </location>
</feature>
<keyword evidence="4 7" id="KW-0812">Transmembrane</keyword>
<keyword evidence="2" id="KW-0813">Transport</keyword>
<dbReference type="InterPro" id="IPR011701">
    <property type="entry name" value="MFS"/>
</dbReference>
<comment type="subcellular location">
    <subcellularLocation>
        <location evidence="1">Cell membrane</location>
        <topology evidence="1">Multi-pass membrane protein</topology>
    </subcellularLocation>
</comment>
<name>A0A2U8WRC2_9HYPH</name>
<gene>
    <name evidence="8" type="ORF">DK419_21345</name>
</gene>
<dbReference type="PANTHER" id="PTHR23517:SF3">
    <property type="entry name" value="INTEGRAL MEMBRANE TRANSPORT PROTEIN"/>
    <property type="match status" value="1"/>
</dbReference>
<dbReference type="SUPFAM" id="SSF103473">
    <property type="entry name" value="MFS general substrate transporter"/>
    <property type="match status" value="1"/>
</dbReference>
<dbReference type="AlphaFoldDB" id="A0A2U8WRC2"/>
<evidence type="ECO:0000256" key="2">
    <source>
        <dbReference type="ARBA" id="ARBA00022448"/>
    </source>
</evidence>
<feature type="transmembrane region" description="Helical" evidence="7">
    <location>
        <begin position="302"/>
        <end position="324"/>
    </location>
</feature>
<organism evidence="8 9">
    <name type="scientific">Methylobacterium terrae</name>
    <dbReference type="NCBI Taxonomy" id="2202827"/>
    <lineage>
        <taxon>Bacteria</taxon>
        <taxon>Pseudomonadati</taxon>
        <taxon>Pseudomonadota</taxon>
        <taxon>Alphaproteobacteria</taxon>
        <taxon>Hyphomicrobiales</taxon>
        <taxon>Methylobacteriaceae</taxon>
        <taxon>Methylobacterium</taxon>
    </lineage>
</organism>
<evidence type="ECO:0000256" key="1">
    <source>
        <dbReference type="ARBA" id="ARBA00004651"/>
    </source>
</evidence>
<evidence type="ECO:0000256" key="7">
    <source>
        <dbReference type="SAM" id="Phobius"/>
    </source>
</evidence>
<evidence type="ECO:0000256" key="3">
    <source>
        <dbReference type="ARBA" id="ARBA00022475"/>
    </source>
</evidence>
<dbReference type="InterPro" id="IPR050171">
    <property type="entry name" value="MFS_Transporters"/>
</dbReference>
<proteinExistence type="predicted"/>
<dbReference type="OrthoDB" id="7283458at2"/>
<evidence type="ECO:0000256" key="5">
    <source>
        <dbReference type="ARBA" id="ARBA00022989"/>
    </source>
</evidence>
<evidence type="ECO:0000313" key="9">
    <source>
        <dbReference type="Proteomes" id="UP000245444"/>
    </source>
</evidence>
<feature type="transmembrane region" description="Helical" evidence="7">
    <location>
        <begin position="102"/>
        <end position="126"/>
    </location>
</feature>
<evidence type="ECO:0000256" key="4">
    <source>
        <dbReference type="ARBA" id="ARBA00022692"/>
    </source>
</evidence>
<dbReference type="InterPro" id="IPR036259">
    <property type="entry name" value="MFS_trans_sf"/>
</dbReference>
<feature type="transmembrane region" description="Helical" evidence="7">
    <location>
        <begin position="336"/>
        <end position="358"/>
    </location>
</feature>
<feature type="transmembrane region" description="Helical" evidence="7">
    <location>
        <begin position="370"/>
        <end position="388"/>
    </location>
</feature>
<feature type="transmembrane region" description="Helical" evidence="7">
    <location>
        <begin position="245"/>
        <end position="266"/>
    </location>
</feature>
<reference evidence="8 9" key="1">
    <citation type="submission" date="2018-05" db="EMBL/GenBank/DDBJ databases">
        <title>Complete Genome Sequence of Methylobacterium sp. 17Sr1-28.</title>
        <authorList>
            <person name="Srinivasan S."/>
        </authorList>
    </citation>
    <scope>NUCLEOTIDE SEQUENCE [LARGE SCALE GENOMIC DNA]</scope>
    <source>
        <strain evidence="8 9">17Sr1-28</strain>
    </source>
</reference>
<dbReference type="Pfam" id="PF07690">
    <property type="entry name" value="MFS_1"/>
    <property type="match status" value="1"/>
</dbReference>
<dbReference type="EMBL" id="CP029553">
    <property type="protein sequence ID" value="AWN48583.1"/>
    <property type="molecule type" value="Genomic_DNA"/>
</dbReference>
<feature type="transmembrane region" description="Helical" evidence="7">
    <location>
        <begin position="165"/>
        <end position="182"/>
    </location>
</feature>
<protein>
    <submittedName>
        <fullName evidence="8">MFS transporter</fullName>
    </submittedName>
</protein>
<keyword evidence="3" id="KW-1003">Cell membrane</keyword>
<accession>A0A2U8WRC2</accession>
<feature type="transmembrane region" description="Helical" evidence="7">
    <location>
        <begin position="211"/>
        <end position="233"/>
    </location>
</feature>
<dbReference type="Gene3D" id="1.20.1250.20">
    <property type="entry name" value="MFS general substrate transporter like domains"/>
    <property type="match status" value="1"/>
</dbReference>
<feature type="transmembrane region" description="Helical" evidence="7">
    <location>
        <begin position="78"/>
        <end position="96"/>
    </location>
</feature>
<keyword evidence="6 7" id="KW-0472">Membrane</keyword>
<feature type="transmembrane region" description="Helical" evidence="7">
    <location>
        <begin position="44"/>
        <end position="66"/>
    </location>
</feature>